<sequence>MWLLAIIMIIKKKKKKPTDKAKQILRHPLFSLNKFSDLFSPTTSIALTLTSPNSTPVAGFRPPTTVIHLPHYRRSSSTTAASSSTTAFSAAHHRRPQPRPSIPIVAGTLTPAAAHPHPLHTSPATHHSRTTAGPPRITATRAVHITTTLRYVT</sequence>
<comment type="caution">
    <text evidence="2">The sequence shown here is derived from an EMBL/GenBank/DDBJ whole genome shotgun (WGS) entry which is preliminary data.</text>
</comment>
<name>A0A9K3GUQ0_HELAN</name>
<gene>
    <name evidence="2" type="ORF">HanXRQr2_Chr17g0798551</name>
</gene>
<feature type="compositionally biased region" description="Low complexity" evidence="1">
    <location>
        <begin position="75"/>
        <end position="90"/>
    </location>
</feature>
<accession>A0A9K3GUQ0</accession>
<dbReference type="Proteomes" id="UP000215914">
    <property type="component" value="Unassembled WGS sequence"/>
</dbReference>
<keyword evidence="3" id="KW-1185">Reference proteome</keyword>
<protein>
    <submittedName>
        <fullName evidence="2">Uncharacterized protein</fullName>
    </submittedName>
</protein>
<proteinExistence type="predicted"/>
<evidence type="ECO:0000313" key="2">
    <source>
        <dbReference type="EMBL" id="KAF5755079.1"/>
    </source>
</evidence>
<dbReference type="Gramene" id="mRNA:HanXRQr2_Chr17g0798551">
    <property type="protein sequence ID" value="mRNA:HanXRQr2_Chr17g0798551"/>
    <property type="gene ID" value="HanXRQr2_Chr17g0798551"/>
</dbReference>
<reference evidence="2" key="2">
    <citation type="submission" date="2020-06" db="EMBL/GenBank/DDBJ databases">
        <title>Helianthus annuus Genome sequencing and assembly Release 2.</title>
        <authorList>
            <person name="Gouzy J."/>
            <person name="Langlade N."/>
            <person name="Munos S."/>
        </authorList>
    </citation>
    <scope>NUCLEOTIDE SEQUENCE</scope>
    <source>
        <tissue evidence="2">Leaves</tissue>
    </source>
</reference>
<feature type="region of interest" description="Disordered" evidence="1">
    <location>
        <begin position="73"/>
        <end position="138"/>
    </location>
</feature>
<organism evidence="2 3">
    <name type="scientific">Helianthus annuus</name>
    <name type="common">Common sunflower</name>
    <dbReference type="NCBI Taxonomy" id="4232"/>
    <lineage>
        <taxon>Eukaryota</taxon>
        <taxon>Viridiplantae</taxon>
        <taxon>Streptophyta</taxon>
        <taxon>Embryophyta</taxon>
        <taxon>Tracheophyta</taxon>
        <taxon>Spermatophyta</taxon>
        <taxon>Magnoliopsida</taxon>
        <taxon>eudicotyledons</taxon>
        <taxon>Gunneridae</taxon>
        <taxon>Pentapetalae</taxon>
        <taxon>asterids</taxon>
        <taxon>campanulids</taxon>
        <taxon>Asterales</taxon>
        <taxon>Asteraceae</taxon>
        <taxon>Asteroideae</taxon>
        <taxon>Heliantheae alliance</taxon>
        <taxon>Heliantheae</taxon>
        <taxon>Helianthus</taxon>
    </lineage>
</organism>
<evidence type="ECO:0000313" key="3">
    <source>
        <dbReference type="Proteomes" id="UP000215914"/>
    </source>
</evidence>
<evidence type="ECO:0000256" key="1">
    <source>
        <dbReference type="SAM" id="MobiDB-lite"/>
    </source>
</evidence>
<reference evidence="2" key="1">
    <citation type="journal article" date="2017" name="Nature">
        <title>The sunflower genome provides insights into oil metabolism, flowering and Asterid evolution.</title>
        <authorList>
            <person name="Badouin H."/>
            <person name="Gouzy J."/>
            <person name="Grassa C.J."/>
            <person name="Murat F."/>
            <person name="Staton S.E."/>
            <person name="Cottret L."/>
            <person name="Lelandais-Briere C."/>
            <person name="Owens G.L."/>
            <person name="Carrere S."/>
            <person name="Mayjonade B."/>
            <person name="Legrand L."/>
            <person name="Gill N."/>
            <person name="Kane N.C."/>
            <person name="Bowers J.E."/>
            <person name="Hubner S."/>
            <person name="Bellec A."/>
            <person name="Berard A."/>
            <person name="Berges H."/>
            <person name="Blanchet N."/>
            <person name="Boniface M.C."/>
            <person name="Brunel D."/>
            <person name="Catrice O."/>
            <person name="Chaidir N."/>
            <person name="Claudel C."/>
            <person name="Donnadieu C."/>
            <person name="Faraut T."/>
            <person name="Fievet G."/>
            <person name="Helmstetter N."/>
            <person name="King M."/>
            <person name="Knapp S.J."/>
            <person name="Lai Z."/>
            <person name="Le Paslier M.C."/>
            <person name="Lippi Y."/>
            <person name="Lorenzon L."/>
            <person name="Mandel J.R."/>
            <person name="Marage G."/>
            <person name="Marchand G."/>
            <person name="Marquand E."/>
            <person name="Bret-Mestries E."/>
            <person name="Morien E."/>
            <person name="Nambeesan S."/>
            <person name="Nguyen T."/>
            <person name="Pegot-Espagnet P."/>
            <person name="Pouilly N."/>
            <person name="Raftis F."/>
            <person name="Sallet E."/>
            <person name="Schiex T."/>
            <person name="Thomas J."/>
            <person name="Vandecasteele C."/>
            <person name="Vares D."/>
            <person name="Vear F."/>
            <person name="Vautrin S."/>
            <person name="Crespi M."/>
            <person name="Mangin B."/>
            <person name="Burke J.M."/>
            <person name="Salse J."/>
            <person name="Munos S."/>
            <person name="Vincourt P."/>
            <person name="Rieseberg L.H."/>
            <person name="Langlade N.B."/>
        </authorList>
    </citation>
    <scope>NUCLEOTIDE SEQUENCE</scope>
    <source>
        <tissue evidence="2">Leaves</tissue>
    </source>
</reference>
<dbReference type="AlphaFoldDB" id="A0A9K3GUQ0"/>
<dbReference type="EMBL" id="MNCJ02000332">
    <property type="protein sequence ID" value="KAF5755079.1"/>
    <property type="molecule type" value="Genomic_DNA"/>
</dbReference>